<dbReference type="PANTHER" id="PTHR24379:SF121">
    <property type="entry name" value="C2H2-TYPE DOMAIN-CONTAINING PROTEIN"/>
    <property type="match status" value="1"/>
</dbReference>
<name>A0A1I8NX24_STOCA</name>
<dbReference type="PROSITE" id="PS00028">
    <property type="entry name" value="ZINC_FINGER_C2H2_1"/>
    <property type="match status" value="6"/>
</dbReference>
<keyword evidence="9" id="KW-1185">Reference proteome</keyword>
<dbReference type="AlphaFoldDB" id="A0A1I8NX24"/>
<reference evidence="8" key="1">
    <citation type="submission" date="2020-05" db="UniProtKB">
        <authorList>
            <consortium name="EnsemblMetazoa"/>
        </authorList>
    </citation>
    <scope>IDENTIFICATION</scope>
    <source>
        <strain evidence="8">USDA</strain>
    </source>
</reference>
<organism evidence="8 9">
    <name type="scientific">Stomoxys calcitrans</name>
    <name type="common">Stable fly</name>
    <name type="synonym">Conops calcitrans</name>
    <dbReference type="NCBI Taxonomy" id="35570"/>
    <lineage>
        <taxon>Eukaryota</taxon>
        <taxon>Metazoa</taxon>
        <taxon>Ecdysozoa</taxon>
        <taxon>Arthropoda</taxon>
        <taxon>Hexapoda</taxon>
        <taxon>Insecta</taxon>
        <taxon>Pterygota</taxon>
        <taxon>Neoptera</taxon>
        <taxon>Endopterygota</taxon>
        <taxon>Diptera</taxon>
        <taxon>Brachycera</taxon>
        <taxon>Muscomorpha</taxon>
        <taxon>Muscoidea</taxon>
        <taxon>Muscidae</taxon>
        <taxon>Stomoxys</taxon>
    </lineage>
</organism>
<evidence type="ECO:0000256" key="6">
    <source>
        <dbReference type="SAM" id="MobiDB-lite"/>
    </source>
</evidence>
<dbReference type="Proteomes" id="UP000095300">
    <property type="component" value="Unassembled WGS sequence"/>
</dbReference>
<dbReference type="EnsemblMetazoa" id="SCAU002790-RA">
    <property type="protein sequence ID" value="SCAU002790-PA"/>
    <property type="gene ID" value="SCAU002790"/>
</dbReference>
<keyword evidence="4" id="KW-0862">Zinc</keyword>
<keyword evidence="1" id="KW-0479">Metal-binding</keyword>
<dbReference type="InterPro" id="IPR036236">
    <property type="entry name" value="Znf_C2H2_sf"/>
</dbReference>
<proteinExistence type="predicted"/>
<evidence type="ECO:0000313" key="8">
    <source>
        <dbReference type="EnsemblMetazoa" id="SCAU002790-PA"/>
    </source>
</evidence>
<evidence type="ECO:0000313" key="9">
    <source>
        <dbReference type="Proteomes" id="UP000095300"/>
    </source>
</evidence>
<evidence type="ECO:0000256" key="5">
    <source>
        <dbReference type="PROSITE-ProRule" id="PRU00042"/>
    </source>
</evidence>
<feature type="domain" description="C2H2-type" evidence="7">
    <location>
        <begin position="310"/>
        <end position="337"/>
    </location>
</feature>
<dbReference type="OrthoDB" id="8002153at2759"/>
<sequence>MLNMAWEQRLQYICEKCWQHLWEFQQFQQSIIESQKSLYLNKEAAKEVGEVVKITTDLNIKDEQLEWHNSQEFKASTDDLNQPTVLTFDIKTEEPLDLNSDYEEMSPQSLQQLTLEAAVPLISHMSNRKENTSLTYDDESNEDCMSSSSLGYNHISSSEGKVPTTKRSVEEFDELVALWRSSLECQICHQLIASYSRLEQHFGKKHASEGCYLTCCQLKLETRYDIERHIHYHNAPQQLKCDACCKAYRLEKHLKSHKRNVHTSKGGDKDAKDSEKLEAGKYHCSKCLKDFATKARLNNHSRDAHKPKIFECNICERSFMHQNALRDHLAKHKGEKTHACSFCPKAFTCRAYFCLHMRKSHPQEWKKMHKEPVKREKEYRQETRGESIIYVCIYCSMEYDKQDSMHNHLHRCSRKRDGRPIEYAQSFRLETRAEGVVCVCIYCSKVYEKRLSMLNHIRQCQIENGPMGPKNGYRREARGYSMVYVCMHCSKEYEKRQSIYSHLRKCQIELRKRYRLKTCGESMVYVCISCSQEYANLQSMSSHLYQYHRDNISLAASTISEPPVQSEQQQESLYTTRIIDPKPTDVSNITPEGDTLNELDKEGGDKEESLMAPMEGKELKDENSTSIYVKTEQFPANANALRNEEMNENEMTQEFEELIKSEEEFMDL</sequence>
<dbReference type="PANTHER" id="PTHR24379">
    <property type="entry name" value="KRAB AND ZINC FINGER DOMAIN-CONTAINING"/>
    <property type="match status" value="1"/>
</dbReference>
<evidence type="ECO:0000256" key="2">
    <source>
        <dbReference type="ARBA" id="ARBA00022737"/>
    </source>
</evidence>
<dbReference type="InterPro" id="IPR013087">
    <property type="entry name" value="Znf_C2H2_type"/>
</dbReference>
<dbReference type="KEGG" id="scac:106084837"/>
<dbReference type="SUPFAM" id="SSF57667">
    <property type="entry name" value="beta-beta-alpha zinc fingers"/>
    <property type="match status" value="2"/>
</dbReference>
<feature type="domain" description="C2H2-type" evidence="7">
    <location>
        <begin position="282"/>
        <end position="305"/>
    </location>
</feature>
<dbReference type="VEuPathDB" id="VectorBase:SCAU002790"/>
<evidence type="ECO:0000256" key="3">
    <source>
        <dbReference type="ARBA" id="ARBA00022771"/>
    </source>
</evidence>
<protein>
    <recommendedName>
        <fullName evidence="7">C2H2-type domain-containing protein</fullName>
    </recommendedName>
</protein>
<gene>
    <name evidence="8" type="primary">106084837</name>
</gene>
<accession>A0A1I8NX24</accession>
<dbReference type="GO" id="GO:0008270">
    <property type="term" value="F:zinc ion binding"/>
    <property type="evidence" value="ECO:0007669"/>
    <property type="project" value="UniProtKB-KW"/>
</dbReference>
<feature type="domain" description="C2H2-type" evidence="7">
    <location>
        <begin position="239"/>
        <end position="267"/>
    </location>
</feature>
<evidence type="ECO:0000259" key="7">
    <source>
        <dbReference type="PROSITE" id="PS50157"/>
    </source>
</evidence>
<feature type="domain" description="C2H2-type" evidence="7">
    <location>
        <begin position="338"/>
        <end position="366"/>
    </location>
</feature>
<dbReference type="Gene3D" id="3.40.1800.20">
    <property type="match status" value="1"/>
</dbReference>
<feature type="region of interest" description="Disordered" evidence="6">
    <location>
        <begin position="581"/>
        <end position="606"/>
    </location>
</feature>
<dbReference type="SMART" id="SM00355">
    <property type="entry name" value="ZnF_C2H2"/>
    <property type="match status" value="9"/>
</dbReference>
<keyword evidence="2" id="KW-0677">Repeat</keyword>
<dbReference type="STRING" id="35570.A0A1I8NX24"/>
<dbReference type="PROSITE" id="PS50157">
    <property type="entry name" value="ZINC_FINGER_C2H2_2"/>
    <property type="match status" value="4"/>
</dbReference>
<keyword evidence="3 5" id="KW-0863">Zinc-finger</keyword>
<evidence type="ECO:0000256" key="4">
    <source>
        <dbReference type="ARBA" id="ARBA00022833"/>
    </source>
</evidence>
<evidence type="ECO:0000256" key="1">
    <source>
        <dbReference type="ARBA" id="ARBA00022723"/>
    </source>
</evidence>
<dbReference type="Gene3D" id="3.30.160.60">
    <property type="entry name" value="Classic Zinc Finger"/>
    <property type="match status" value="2"/>
</dbReference>